<evidence type="ECO:0000313" key="3">
    <source>
        <dbReference type="EMBL" id="MDG3007959.1"/>
    </source>
</evidence>
<reference evidence="3 4" key="1">
    <citation type="submission" date="2023-03" db="EMBL/GenBank/DDBJ databases">
        <title>Paludisphaera mucosa sp. nov. a novel planctomycete from northern fen.</title>
        <authorList>
            <person name="Ivanova A."/>
        </authorList>
    </citation>
    <scope>NUCLEOTIDE SEQUENCE [LARGE SCALE GENOMIC DNA]</scope>
    <source>
        <strain evidence="3 4">Pla2</strain>
    </source>
</reference>
<dbReference type="Proteomes" id="UP001216907">
    <property type="component" value="Unassembled WGS sequence"/>
</dbReference>
<accession>A0ABT6FK94</accession>
<evidence type="ECO:0000313" key="4">
    <source>
        <dbReference type="Proteomes" id="UP001216907"/>
    </source>
</evidence>
<name>A0ABT6FK94_9BACT</name>
<protein>
    <submittedName>
        <fullName evidence="3">PH domain-containing protein</fullName>
    </submittedName>
</protein>
<organism evidence="3 4">
    <name type="scientific">Paludisphaera mucosa</name>
    <dbReference type="NCBI Taxonomy" id="3030827"/>
    <lineage>
        <taxon>Bacteria</taxon>
        <taxon>Pseudomonadati</taxon>
        <taxon>Planctomycetota</taxon>
        <taxon>Planctomycetia</taxon>
        <taxon>Isosphaerales</taxon>
        <taxon>Isosphaeraceae</taxon>
        <taxon>Paludisphaera</taxon>
    </lineage>
</organism>
<feature type="domain" description="YdbS-like PH" evidence="2">
    <location>
        <begin position="93"/>
        <end position="175"/>
    </location>
</feature>
<feature type="transmembrane region" description="Helical" evidence="1">
    <location>
        <begin position="65"/>
        <end position="85"/>
    </location>
</feature>
<proteinExistence type="predicted"/>
<keyword evidence="1" id="KW-0812">Transmembrane</keyword>
<dbReference type="EMBL" id="JARRAG010000002">
    <property type="protein sequence ID" value="MDG3007959.1"/>
    <property type="molecule type" value="Genomic_DNA"/>
</dbReference>
<keyword evidence="1" id="KW-1133">Transmembrane helix</keyword>
<comment type="caution">
    <text evidence="3">The sequence shown here is derived from an EMBL/GenBank/DDBJ whole genome shotgun (WGS) entry which is preliminary data.</text>
</comment>
<evidence type="ECO:0000259" key="2">
    <source>
        <dbReference type="Pfam" id="PF03703"/>
    </source>
</evidence>
<dbReference type="InterPro" id="IPR005182">
    <property type="entry name" value="YdbS-like_PH"/>
</dbReference>
<keyword evidence="1" id="KW-0472">Membrane</keyword>
<gene>
    <name evidence="3" type="ORF">PZE19_29700</name>
</gene>
<keyword evidence="4" id="KW-1185">Reference proteome</keyword>
<dbReference type="Pfam" id="PF03703">
    <property type="entry name" value="bPH_2"/>
    <property type="match status" value="1"/>
</dbReference>
<dbReference type="RefSeq" id="WP_277864227.1">
    <property type="nucleotide sequence ID" value="NZ_JARRAG010000002.1"/>
</dbReference>
<feature type="transmembrane region" description="Helical" evidence="1">
    <location>
        <begin position="21"/>
        <end position="45"/>
    </location>
</feature>
<sequence length="189" mass="20312">MSIGPETEPLRIVRAVPVARQFVVVGGIHSFGIAVFVGFFALVALKLGADFANGASGDVNLPFALAWAAMAFGVAFLTLWTLHYWKLVVQRDRTSYVILPDRVEVRRVGRDRPTSTIPLDRTVAVQSWTGPFLRPHGLATLTLIVEEPPGPSGHSRHVFHPLTNVPDPEAVADLIRSRIAAGASAGSSA</sequence>
<evidence type="ECO:0000256" key="1">
    <source>
        <dbReference type="SAM" id="Phobius"/>
    </source>
</evidence>